<keyword evidence="3 4" id="KW-0687">Ribonucleoprotein</keyword>
<dbReference type="Proteomes" id="UP000203229">
    <property type="component" value="Chromosome"/>
</dbReference>
<accession>A0A222ENN9</accession>
<evidence type="ECO:0000313" key="5">
    <source>
        <dbReference type="EMBL" id="ASP27904.1"/>
    </source>
</evidence>
<dbReference type="PANTHER" id="PTHR11545">
    <property type="entry name" value="RIBOSOMAL PROTEIN L13"/>
    <property type="match status" value="1"/>
</dbReference>
<dbReference type="NCBIfam" id="TIGR01066">
    <property type="entry name" value="rplM_bact"/>
    <property type="match status" value="1"/>
</dbReference>
<dbReference type="InterPro" id="IPR005823">
    <property type="entry name" value="Ribosomal_uL13_bac-type"/>
</dbReference>
<keyword evidence="6" id="KW-1185">Reference proteome</keyword>
<evidence type="ECO:0000256" key="1">
    <source>
        <dbReference type="ARBA" id="ARBA00006227"/>
    </source>
</evidence>
<comment type="similarity">
    <text evidence="1 4">Belongs to the universal ribosomal protein uL13 family.</text>
</comment>
<dbReference type="Gene3D" id="3.90.1180.10">
    <property type="entry name" value="Ribosomal protein L13"/>
    <property type="match status" value="1"/>
</dbReference>
<gene>
    <name evidence="4 5" type="primary">rplM</name>
    <name evidence="5" type="ORF">SCORR_v1c01290</name>
</gene>
<dbReference type="GO" id="GO:0003729">
    <property type="term" value="F:mRNA binding"/>
    <property type="evidence" value="ECO:0007669"/>
    <property type="project" value="TreeGrafter"/>
</dbReference>
<dbReference type="InterPro" id="IPR036899">
    <property type="entry name" value="Ribosomal_uL13_sf"/>
</dbReference>
<name>A0A222ENN9_9MOLU</name>
<organism evidence="5 6">
    <name type="scientific">Spiroplasma corruscae</name>
    <dbReference type="NCBI Taxonomy" id="216934"/>
    <lineage>
        <taxon>Bacteria</taxon>
        <taxon>Bacillati</taxon>
        <taxon>Mycoplasmatota</taxon>
        <taxon>Mollicutes</taxon>
        <taxon>Entomoplasmatales</taxon>
        <taxon>Spiroplasmataceae</taxon>
        <taxon>Spiroplasma</taxon>
    </lineage>
</organism>
<comment type="subunit">
    <text evidence="4">Part of the 50S ribosomal subunit.</text>
</comment>
<evidence type="ECO:0000256" key="2">
    <source>
        <dbReference type="ARBA" id="ARBA00022980"/>
    </source>
</evidence>
<dbReference type="HAMAP" id="MF_01366">
    <property type="entry name" value="Ribosomal_uL13"/>
    <property type="match status" value="1"/>
</dbReference>
<comment type="function">
    <text evidence="4">This protein is one of the early assembly proteins of the 50S ribosomal subunit, although it is not seen to bind rRNA by itself. It is important during the early stages of 50S assembly.</text>
</comment>
<sequence>MKQTTLIKTADIAKKWYVVDASEQTLGRLSTQIAKILRGKHKPSFTPHINNGDHVIVINAEKVILSGKKESDKNYYFHSFHPGGLKVRNVQTQRKLFPERIVERAVRLMLPKTVQGSNQYRALHVYAGSKHPHEAQQPEVLVIETKKGVNN</sequence>
<evidence type="ECO:0000313" key="6">
    <source>
        <dbReference type="Proteomes" id="UP000203229"/>
    </source>
</evidence>
<dbReference type="SUPFAM" id="SSF52161">
    <property type="entry name" value="Ribosomal protein L13"/>
    <property type="match status" value="1"/>
</dbReference>
<dbReference type="GO" id="GO:0017148">
    <property type="term" value="P:negative regulation of translation"/>
    <property type="evidence" value="ECO:0007669"/>
    <property type="project" value="TreeGrafter"/>
</dbReference>
<dbReference type="EMBL" id="CP022535">
    <property type="protein sequence ID" value="ASP27904.1"/>
    <property type="molecule type" value="Genomic_DNA"/>
</dbReference>
<reference evidence="5 6" key="1">
    <citation type="submission" date="2017-07" db="EMBL/GenBank/DDBJ databases">
        <title>Complete genome sequence of Spiroplasma corruscae EC-1 (DSM 19793).</title>
        <authorList>
            <person name="Tsai Y.-M."/>
            <person name="Lo W.-S."/>
            <person name="Kuo C.-H."/>
        </authorList>
    </citation>
    <scope>NUCLEOTIDE SEQUENCE [LARGE SCALE GENOMIC DNA]</scope>
    <source>
        <strain evidence="5 6">EC-1</strain>
    </source>
</reference>
<dbReference type="GO" id="GO:0003735">
    <property type="term" value="F:structural constituent of ribosome"/>
    <property type="evidence" value="ECO:0007669"/>
    <property type="project" value="InterPro"/>
</dbReference>
<dbReference type="RefSeq" id="WP_094048163.1">
    <property type="nucleotide sequence ID" value="NZ_CP022535.1"/>
</dbReference>
<dbReference type="Pfam" id="PF00572">
    <property type="entry name" value="Ribosomal_L13"/>
    <property type="match status" value="1"/>
</dbReference>
<protein>
    <recommendedName>
        <fullName evidence="4">Large ribosomal subunit protein uL13</fullName>
    </recommendedName>
</protein>
<proteinExistence type="inferred from homology"/>
<dbReference type="PANTHER" id="PTHR11545:SF2">
    <property type="entry name" value="LARGE RIBOSOMAL SUBUNIT PROTEIN UL13M"/>
    <property type="match status" value="1"/>
</dbReference>
<dbReference type="GO" id="GO:0006412">
    <property type="term" value="P:translation"/>
    <property type="evidence" value="ECO:0007669"/>
    <property type="project" value="UniProtKB-UniRule"/>
</dbReference>
<dbReference type="CDD" id="cd00392">
    <property type="entry name" value="Ribosomal_L13"/>
    <property type="match status" value="1"/>
</dbReference>
<dbReference type="AlphaFoldDB" id="A0A222ENN9"/>
<dbReference type="OrthoDB" id="9801330at2"/>
<evidence type="ECO:0000256" key="3">
    <source>
        <dbReference type="ARBA" id="ARBA00023274"/>
    </source>
</evidence>
<evidence type="ECO:0000256" key="4">
    <source>
        <dbReference type="HAMAP-Rule" id="MF_01366"/>
    </source>
</evidence>
<dbReference type="GO" id="GO:0022625">
    <property type="term" value="C:cytosolic large ribosomal subunit"/>
    <property type="evidence" value="ECO:0007669"/>
    <property type="project" value="TreeGrafter"/>
</dbReference>
<dbReference type="InterPro" id="IPR005822">
    <property type="entry name" value="Ribosomal_uL13"/>
</dbReference>
<dbReference type="PIRSF" id="PIRSF002181">
    <property type="entry name" value="Ribosomal_L13"/>
    <property type="match status" value="1"/>
</dbReference>
<dbReference type="KEGG" id="scou:SCORR_v1c01290"/>
<keyword evidence="2 4" id="KW-0689">Ribosomal protein</keyword>